<gene>
    <name evidence="2" type="ORF">Egran_00329</name>
</gene>
<keyword evidence="3" id="KW-1185">Reference proteome</keyword>
<feature type="transmembrane region" description="Helical" evidence="1">
    <location>
        <begin position="78"/>
        <end position="97"/>
    </location>
</feature>
<dbReference type="Proteomes" id="UP000243515">
    <property type="component" value="Unassembled WGS sequence"/>
</dbReference>
<evidence type="ECO:0000313" key="2">
    <source>
        <dbReference type="EMBL" id="OXV11912.1"/>
    </source>
</evidence>
<feature type="transmembrane region" description="Helical" evidence="1">
    <location>
        <begin position="170"/>
        <end position="189"/>
    </location>
</feature>
<evidence type="ECO:0000313" key="3">
    <source>
        <dbReference type="Proteomes" id="UP000243515"/>
    </source>
</evidence>
<feature type="transmembrane region" description="Helical" evidence="1">
    <location>
        <begin position="38"/>
        <end position="58"/>
    </location>
</feature>
<evidence type="ECO:0000256" key="1">
    <source>
        <dbReference type="SAM" id="Phobius"/>
    </source>
</evidence>
<dbReference type="OrthoDB" id="5279542at2759"/>
<comment type="caution">
    <text evidence="2">The sequence shown here is derived from an EMBL/GenBank/DDBJ whole genome shotgun (WGS) entry which is preliminary data.</text>
</comment>
<organism evidence="2 3">
    <name type="scientific">Elaphomyces granulatus</name>
    <dbReference type="NCBI Taxonomy" id="519963"/>
    <lineage>
        <taxon>Eukaryota</taxon>
        <taxon>Fungi</taxon>
        <taxon>Dikarya</taxon>
        <taxon>Ascomycota</taxon>
        <taxon>Pezizomycotina</taxon>
        <taxon>Eurotiomycetes</taxon>
        <taxon>Eurotiomycetidae</taxon>
        <taxon>Eurotiales</taxon>
        <taxon>Elaphomycetaceae</taxon>
        <taxon>Elaphomyces</taxon>
    </lineage>
</organism>
<keyword evidence="1" id="KW-0812">Transmembrane</keyword>
<reference evidence="2 3" key="1">
    <citation type="journal article" date="2015" name="Environ. Microbiol.">
        <title>Metagenome sequence of Elaphomyces granulatus from sporocarp tissue reveals Ascomycota ectomycorrhizal fingerprints of genome expansion and a Proteobacteria-rich microbiome.</title>
        <authorList>
            <person name="Quandt C.A."/>
            <person name="Kohler A."/>
            <person name="Hesse C.N."/>
            <person name="Sharpton T.J."/>
            <person name="Martin F."/>
            <person name="Spatafora J.W."/>
        </authorList>
    </citation>
    <scope>NUCLEOTIDE SEQUENCE [LARGE SCALE GENOMIC DNA]</scope>
    <source>
        <strain evidence="2 3">OSC145934</strain>
    </source>
</reference>
<name>A0A232M6D3_9EURO</name>
<keyword evidence="1" id="KW-1133">Transmembrane helix</keyword>
<dbReference type="EMBL" id="NPHW01002230">
    <property type="protein sequence ID" value="OXV11912.1"/>
    <property type="molecule type" value="Genomic_DNA"/>
</dbReference>
<sequence>MSSHIYRFQTRWTERLQRLRDADAGNSRWTLRVIVIRYLTAHLALIGFVLFASAIGPWNDNFVHTIGPSWDWQDTLPIVPLAVSFLYNVSTTVYVLWREKLVHHLLHIAMDLLLWIVLIPATTLPAWGGTFNLWGKQIDLIDDVPACSDGVDTLTKACYPDLYQIGELELAGVVFSIVVWIMHTFLLVYECFERARLRRYSTAEGKTFGWEELEGKGHRLGSF</sequence>
<keyword evidence="1" id="KW-0472">Membrane</keyword>
<accession>A0A232M6D3</accession>
<evidence type="ECO:0008006" key="4">
    <source>
        <dbReference type="Google" id="ProtNLM"/>
    </source>
</evidence>
<protein>
    <recommendedName>
        <fullName evidence="4">MARVEL domain-containing protein</fullName>
    </recommendedName>
</protein>
<feature type="transmembrane region" description="Helical" evidence="1">
    <location>
        <begin position="109"/>
        <end position="127"/>
    </location>
</feature>
<dbReference type="AlphaFoldDB" id="A0A232M6D3"/>
<proteinExistence type="predicted"/>